<name>A0AAW6TU16_9BACT</name>
<dbReference type="EMBL" id="JASCXX010000003">
    <property type="protein sequence ID" value="MDI6448100.1"/>
    <property type="molecule type" value="Genomic_DNA"/>
</dbReference>
<dbReference type="RefSeq" id="WP_349243510.1">
    <property type="nucleotide sequence ID" value="NZ_JASCXX010000003.1"/>
</dbReference>
<evidence type="ECO:0000313" key="2">
    <source>
        <dbReference type="Proteomes" id="UP001431776"/>
    </source>
</evidence>
<accession>A0AAW6TU16</accession>
<proteinExistence type="predicted"/>
<comment type="caution">
    <text evidence="1">The sequence shown here is derived from an EMBL/GenBank/DDBJ whole genome shotgun (WGS) entry which is preliminary data.</text>
</comment>
<sequence length="248" mass="28288">MNRTPQWQVNVMRRSPTGSDRCFIVSSDHAARSGRTGRVLLWTMVLLPATLLCGCESPREDGGMANSFYLNPYKDLNNLGRIALVELNNSSGHPQMSTDLTDALFMALQKKQLFGLTIVRQDNPDWRSLQENLDSLQALKQLLTMRDTLKCNGLLIGTITEYTPYPHMTIGLRLKLLDLTDGQLVWGLEQIWDSSDRSIQKRIRRYFSNDLRLFGPPPLEEELVLVSPLKFGRFVAYEVAETLDREKQ</sequence>
<evidence type="ECO:0000313" key="1">
    <source>
        <dbReference type="EMBL" id="MDI6448100.1"/>
    </source>
</evidence>
<organism evidence="1 2">
    <name type="scientific">Anaerobaca lacustris</name>
    <dbReference type="NCBI Taxonomy" id="3044600"/>
    <lineage>
        <taxon>Bacteria</taxon>
        <taxon>Pseudomonadati</taxon>
        <taxon>Planctomycetota</taxon>
        <taxon>Phycisphaerae</taxon>
        <taxon>Sedimentisphaerales</taxon>
        <taxon>Anaerobacaceae</taxon>
        <taxon>Anaerobaca</taxon>
    </lineage>
</organism>
<protein>
    <submittedName>
        <fullName evidence="1">Uncharacterized protein</fullName>
    </submittedName>
</protein>
<dbReference type="Gene3D" id="3.40.50.10610">
    <property type="entry name" value="ABC-type transport auxiliary lipoprotein component"/>
    <property type="match status" value="1"/>
</dbReference>
<reference evidence="1" key="1">
    <citation type="submission" date="2023-05" db="EMBL/GenBank/DDBJ databases">
        <title>Anaerotaeda fermentans gen. nov., sp. nov., a novel anaerobic planctomycete of the new family within the order Sedimentisphaerales isolated from Taman Peninsula, Russia.</title>
        <authorList>
            <person name="Khomyakova M.A."/>
            <person name="Merkel A.Y."/>
            <person name="Slobodkin A.I."/>
        </authorList>
    </citation>
    <scope>NUCLEOTIDE SEQUENCE</scope>
    <source>
        <strain evidence="1">M17dextr</strain>
    </source>
</reference>
<keyword evidence="2" id="KW-1185">Reference proteome</keyword>
<gene>
    <name evidence="1" type="ORF">QJ522_03500</name>
</gene>
<dbReference type="Proteomes" id="UP001431776">
    <property type="component" value="Unassembled WGS sequence"/>
</dbReference>
<dbReference type="AlphaFoldDB" id="A0AAW6TU16"/>